<reference evidence="2 3" key="1">
    <citation type="submission" date="2014-02" db="EMBL/GenBank/DDBJ databases">
        <title>Single nucleus genome sequencing reveals high similarity among nuclei of an endomycorrhizal fungus.</title>
        <authorList>
            <person name="Lin K."/>
            <person name="Geurts R."/>
            <person name="Zhang Z."/>
            <person name="Limpens E."/>
            <person name="Saunders D.G."/>
            <person name="Mu D."/>
            <person name="Pang E."/>
            <person name="Cao H."/>
            <person name="Cha H."/>
            <person name="Lin T."/>
            <person name="Zhou Q."/>
            <person name="Shang Y."/>
            <person name="Li Y."/>
            <person name="Ivanov S."/>
            <person name="Sharma T."/>
            <person name="Velzen R.V."/>
            <person name="Ruijter N.D."/>
            <person name="Aanen D.K."/>
            <person name="Win J."/>
            <person name="Kamoun S."/>
            <person name="Bisseling T."/>
            <person name="Huang S."/>
        </authorList>
    </citation>
    <scope>NUCLEOTIDE SEQUENCE [LARGE SCALE GENOMIC DNA]</scope>
    <source>
        <strain evidence="3">DAOM197198w</strain>
    </source>
</reference>
<dbReference type="SUPFAM" id="SSF50475">
    <property type="entry name" value="FMN-binding split barrel"/>
    <property type="match status" value="1"/>
</dbReference>
<dbReference type="GO" id="GO:0010181">
    <property type="term" value="F:FMN binding"/>
    <property type="evidence" value="ECO:0007669"/>
    <property type="project" value="InterPro"/>
</dbReference>
<accession>A0A015JDY2</accession>
<dbReference type="InterPro" id="IPR012349">
    <property type="entry name" value="Split_barrel_FMN-bd"/>
</dbReference>
<dbReference type="OMA" id="LAWWIEG"/>
<feature type="domain" description="Pyridoxamine 5'-phosphate oxidase Alr4036 family FMN-binding" evidence="1">
    <location>
        <begin position="4"/>
        <end position="104"/>
    </location>
</feature>
<comment type="caution">
    <text evidence="2">The sequence shown here is derived from an EMBL/GenBank/DDBJ whole genome shotgun (WGS) entry which is preliminary data.</text>
</comment>
<evidence type="ECO:0000313" key="2">
    <source>
        <dbReference type="EMBL" id="EXX67632.1"/>
    </source>
</evidence>
<gene>
    <name evidence="2" type="ORF">RirG_112530</name>
</gene>
<dbReference type="InterPro" id="IPR024624">
    <property type="entry name" value="Pyridox_Oxase_Alr4036_FMN-bd"/>
</dbReference>
<dbReference type="PANTHER" id="PTHR28243:SF1">
    <property type="entry name" value="PYRIDOXAMINE 5'-PHOSPHATE OXIDASE ALR4036 FAMILY FMN-BINDING DOMAIN-CONTAINING PROTEIN"/>
    <property type="match status" value="1"/>
</dbReference>
<proteinExistence type="predicted"/>
<dbReference type="PANTHER" id="PTHR28243">
    <property type="entry name" value="AGL049CP"/>
    <property type="match status" value="1"/>
</dbReference>
<organism evidence="2 3">
    <name type="scientific">Rhizophagus irregularis (strain DAOM 197198w)</name>
    <name type="common">Glomus intraradices</name>
    <dbReference type="NCBI Taxonomy" id="1432141"/>
    <lineage>
        <taxon>Eukaryota</taxon>
        <taxon>Fungi</taxon>
        <taxon>Fungi incertae sedis</taxon>
        <taxon>Mucoromycota</taxon>
        <taxon>Glomeromycotina</taxon>
        <taxon>Glomeromycetes</taxon>
        <taxon>Glomerales</taxon>
        <taxon>Glomeraceae</taxon>
        <taxon>Rhizophagus</taxon>
    </lineage>
</organism>
<dbReference type="STRING" id="1432141.A0A015JDY2"/>
<protein>
    <recommendedName>
        <fullName evidence="1">Pyridoxamine 5'-phosphate oxidase Alr4036 family FMN-binding domain-containing protein</fullName>
    </recommendedName>
</protein>
<keyword evidence="3" id="KW-1185">Reference proteome</keyword>
<dbReference type="Gene3D" id="2.30.110.10">
    <property type="entry name" value="Electron Transport, Fmn-binding Protein, Chain A"/>
    <property type="match status" value="1"/>
</dbReference>
<dbReference type="AlphaFoldDB" id="A0A015JDY2"/>
<sequence>MSTAPWKPILKSIIAEHFKFSDTMQPMQLATFNTVTQRPANRTVVFRGFIKDKEDSFESDLLYVTTDVRSSKVEQLSSNSGFEICWWFPKTQDQFRLTGNACVFSSDSSINSKFPFAKLSSYFPTANFNWDEKLEYYFKQISDQLRADLTRPTPGLPLEHENYTKKLAVVAKDERENELVKQSFANFALVIFEVEEVDRVELATDPHKRTNWKLNNQTRKWVEQRVYP</sequence>
<name>A0A015JDY2_RHIIW</name>
<evidence type="ECO:0000259" key="1">
    <source>
        <dbReference type="Pfam" id="PF12766"/>
    </source>
</evidence>
<dbReference type="Pfam" id="PF12766">
    <property type="entry name" value="Pyridox_oxase_2"/>
    <property type="match status" value="1"/>
</dbReference>
<dbReference type="EMBL" id="JEMT01017645">
    <property type="protein sequence ID" value="EXX67632.1"/>
    <property type="molecule type" value="Genomic_DNA"/>
</dbReference>
<dbReference type="HOGENOM" id="CLU_058669_1_1_1"/>
<dbReference type="OrthoDB" id="434253at2759"/>
<evidence type="ECO:0000313" key="3">
    <source>
        <dbReference type="Proteomes" id="UP000022910"/>
    </source>
</evidence>
<dbReference type="Proteomes" id="UP000022910">
    <property type="component" value="Unassembled WGS sequence"/>
</dbReference>